<evidence type="ECO:0000313" key="2">
    <source>
        <dbReference type="Proteomes" id="UP001183410"/>
    </source>
</evidence>
<keyword evidence="2" id="KW-1185">Reference proteome</keyword>
<reference evidence="2" key="1">
    <citation type="submission" date="2023-07" db="EMBL/GenBank/DDBJ databases">
        <title>30 novel species of actinomycetes from the DSMZ collection.</title>
        <authorList>
            <person name="Nouioui I."/>
        </authorList>
    </citation>
    <scope>NUCLEOTIDE SEQUENCE [LARGE SCALE GENOMIC DNA]</scope>
    <source>
        <strain evidence="2">DSM 44915</strain>
    </source>
</reference>
<dbReference type="RefSeq" id="WP_311667634.1">
    <property type="nucleotide sequence ID" value="NZ_JAVREO010000007.1"/>
</dbReference>
<organism evidence="1 2">
    <name type="scientific">Streptomyces chisholmiae</name>
    <dbReference type="NCBI Taxonomy" id="3075540"/>
    <lineage>
        <taxon>Bacteria</taxon>
        <taxon>Bacillati</taxon>
        <taxon>Actinomycetota</taxon>
        <taxon>Actinomycetes</taxon>
        <taxon>Kitasatosporales</taxon>
        <taxon>Streptomycetaceae</taxon>
        <taxon>Streptomyces</taxon>
    </lineage>
</organism>
<dbReference type="EMBL" id="JAVREO010000007">
    <property type="protein sequence ID" value="MDT0267487.1"/>
    <property type="molecule type" value="Genomic_DNA"/>
</dbReference>
<evidence type="ECO:0000313" key="1">
    <source>
        <dbReference type="EMBL" id="MDT0267487.1"/>
    </source>
</evidence>
<accession>A0ABU2JRD7</accession>
<protein>
    <submittedName>
        <fullName evidence="1">Uncharacterized protein</fullName>
    </submittedName>
</protein>
<name>A0ABU2JRD7_9ACTN</name>
<dbReference type="Proteomes" id="UP001183410">
    <property type="component" value="Unassembled WGS sequence"/>
</dbReference>
<proteinExistence type="predicted"/>
<sequence>MSLRRFVSRAVVSVAAVTLGVLGLAGTASADVVVGFEAGGISSTVNWFDND</sequence>
<comment type="caution">
    <text evidence="1">The sequence shown here is derived from an EMBL/GenBank/DDBJ whole genome shotgun (WGS) entry which is preliminary data.</text>
</comment>
<gene>
    <name evidence="1" type="ORF">RM844_14450</name>
</gene>